<proteinExistence type="predicted"/>
<sequence length="71" mass="7953">MVNCVLTEGTIYHYSSATLSDIKLLDTELLIHEVKPAGDKSPTETQMILNHKDAIEFLVDPADEIGFNRHI</sequence>
<evidence type="ECO:0000313" key="1">
    <source>
        <dbReference type="EMBL" id="TJZ50040.1"/>
    </source>
</evidence>
<dbReference type="OrthoDB" id="9813719at2"/>
<reference evidence="1 2" key="1">
    <citation type="submission" date="2019-04" db="EMBL/GenBank/DDBJ databases">
        <title>Sphingobacterium olei sp. nov., isolated from oil-contaminated soil.</title>
        <authorList>
            <person name="Liu B."/>
        </authorList>
    </citation>
    <scope>NUCLEOTIDE SEQUENCE [LARGE SCALE GENOMIC DNA]</scope>
    <source>
        <strain evidence="1 2">HAL-9</strain>
    </source>
</reference>
<dbReference type="RefSeq" id="WP_136903480.1">
    <property type="nucleotide sequence ID" value="NZ_SUME01000014.1"/>
</dbReference>
<protein>
    <submittedName>
        <fullName evidence="1">Uncharacterized protein</fullName>
    </submittedName>
</protein>
<dbReference type="AlphaFoldDB" id="A0A4U0N8F2"/>
<gene>
    <name evidence="1" type="ORF">FAZ15_21715</name>
</gene>
<comment type="caution">
    <text evidence="1">The sequence shown here is derived from an EMBL/GenBank/DDBJ whole genome shotgun (WGS) entry which is preliminary data.</text>
</comment>
<dbReference type="Proteomes" id="UP000306808">
    <property type="component" value="Unassembled WGS sequence"/>
</dbReference>
<name>A0A4U0N8F2_9SPHI</name>
<dbReference type="EMBL" id="SUME01000014">
    <property type="protein sequence ID" value="TJZ50040.1"/>
    <property type="molecule type" value="Genomic_DNA"/>
</dbReference>
<accession>A0A4U0N8F2</accession>
<keyword evidence="2" id="KW-1185">Reference proteome</keyword>
<organism evidence="1 2">
    <name type="scientific">Sphingobacterium olei</name>
    <dbReference type="NCBI Taxonomy" id="2571155"/>
    <lineage>
        <taxon>Bacteria</taxon>
        <taxon>Pseudomonadati</taxon>
        <taxon>Bacteroidota</taxon>
        <taxon>Sphingobacteriia</taxon>
        <taxon>Sphingobacteriales</taxon>
        <taxon>Sphingobacteriaceae</taxon>
        <taxon>Sphingobacterium</taxon>
    </lineage>
</organism>
<evidence type="ECO:0000313" key="2">
    <source>
        <dbReference type="Proteomes" id="UP000306808"/>
    </source>
</evidence>